<dbReference type="Gene3D" id="3.90.1150.200">
    <property type="match status" value="1"/>
</dbReference>
<reference evidence="2 3" key="1">
    <citation type="submission" date="2018-03" db="EMBL/GenBank/DDBJ databases">
        <title>Genomic Encyclopedia of Archaeal and Bacterial Type Strains, Phase II (KMG-II): from individual species to whole genera.</title>
        <authorList>
            <person name="Goeker M."/>
        </authorList>
    </citation>
    <scope>NUCLEOTIDE SEQUENCE [LARGE SCALE GENOMIC DNA]</scope>
    <source>
        <strain evidence="2 3">DSM 13175</strain>
    </source>
</reference>
<evidence type="ECO:0000313" key="3">
    <source>
        <dbReference type="Proteomes" id="UP000238205"/>
    </source>
</evidence>
<keyword evidence="3" id="KW-1185">Reference proteome</keyword>
<organism evidence="2 3">
    <name type="scientific">Alkalibacterium olivapovliticus</name>
    <dbReference type="NCBI Taxonomy" id="99907"/>
    <lineage>
        <taxon>Bacteria</taxon>
        <taxon>Bacillati</taxon>
        <taxon>Bacillota</taxon>
        <taxon>Bacilli</taxon>
        <taxon>Lactobacillales</taxon>
        <taxon>Carnobacteriaceae</taxon>
        <taxon>Alkalibacterium</taxon>
    </lineage>
</organism>
<evidence type="ECO:0000259" key="1">
    <source>
        <dbReference type="Pfam" id="PF08818"/>
    </source>
</evidence>
<name>A0A2T0WA14_9LACT</name>
<dbReference type="EMBL" id="PVTO01000004">
    <property type="protein sequence ID" value="PRY83542.1"/>
    <property type="molecule type" value="Genomic_DNA"/>
</dbReference>
<comment type="caution">
    <text evidence="2">The sequence shown here is derived from an EMBL/GenBank/DDBJ whole genome shotgun (WGS) entry which is preliminary data.</text>
</comment>
<dbReference type="InterPro" id="IPR014922">
    <property type="entry name" value="YdhG-like"/>
</dbReference>
<accession>A0A2T0WA14</accession>
<protein>
    <recommendedName>
        <fullName evidence="1">YdhG-like domain-containing protein</fullName>
    </recommendedName>
</protein>
<dbReference type="Proteomes" id="UP000238205">
    <property type="component" value="Unassembled WGS sequence"/>
</dbReference>
<feature type="domain" description="YdhG-like" evidence="1">
    <location>
        <begin position="2"/>
        <end position="87"/>
    </location>
</feature>
<evidence type="ECO:0000313" key="2">
    <source>
        <dbReference type="EMBL" id="PRY83542.1"/>
    </source>
</evidence>
<dbReference type="AlphaFoldDB" id="A0A2T0WA14"/>
<sequence length="99" mass="11918">MWIDREFPQLEKKIGWNQPMYTDHGTYIIGFSASKKHLAVAPERAGLRQFEKEIEEAQYDTTKEILRIKWTQPVDYDLLKSMIQFNIEDKADYTTFWRK</sequence>
<proteinExistence type="predicted"/>
<gene>
    <name evidence="2" type="ORF">CLV38_104149</name>
</gene>
<dbReference type="SUPFAM" id="SSF159888">
    <property type="entry name" value="YdhG-like"/>
    <property type="match status" value="1"/>
</dbReference>
<dbReference type="Pfam" id="PF08818">
    <property type="entry name" value="DUF1801"/>
    <property type="match status" value="1"/>
</dbReference>